<dbReference type="SUPFAM" id="SSF55961">
    <property type="entry name" value="Bet v1-like"/>
    <property type="match status" value="1"/>
</dbReference>
<dbReference type="GeneID" id="84216315"/>
<evidence type="ECO:0008006" key="4">
    <source>
        <dbReference type="Google" id="ProtNLM"/>
    </source>
</evidence>
<name>A0AAF0PCX4_9EURY</name>
<dbReference type="EMBL" id="CP101873">
    <property type="protein sequence ID" value="WMT08321.1"/>
    <property type="molecule type" value="Genomic_DNA"/>
</dbReference>
<organism evidence="2 3">
    <name type="scientific">Natrinema thermotolerans</name>
    <dbReference type="NCBI Taxonomy" id="121872"/>
    <lineage>
        <taxon>Archaea</taxon>
        <taxon>Methanobacteriati</taxon>
        <taxon>Methanobacteriota</taxon>
        <taxon>Stenosarchaea group</taxon>
        <taxon>Halobacteria</taxon>
        <taxon>Halobacteriales</taxon>
        <taxon>Natrialbaceae</taxon>
        <taxon>Natrinema</taxon>
    </lineage>
</organism>
<accession>A0AAF0PCX4</accession>
<evidence type="ECO:0000313" key="2">
    <source>
        <dbReference type="EMBL" id="WMT08321.1"/>
    </source>
</evidence>
<sequence>MCGVEVVRILPATRSAVTALLTPETVVRLEGSHEPGHVIESDGRTVVTARPSGRLLPLQYTFESTDTGFHYRRDADGRPLITVETAVELTAANGETEIRLRSSVDPAIPLPLLGWYAERRRRKRLERFCDRLTAALRRR</sequence>
<dbReference type="AlphaFoldDB" id="A0AAF0PCX4"/>
<reference evidence="2 3" key="1">
    <citation type="submission" date="2022-07" db="EMBL/GenBank/DDBJ databases">
        <title>Two temperate virus in Haloterrigena jeotgali A29.</title>
        <authorList>
            <person name="Deng X."/>
        </authorList>
    </citation>
    <scope>NUCLEOTIDE SEQUENCE [LARGE SCALE GENOMIC DNA]</scope>
    <source>
        <strain evidence="2 3">A29</strain>
    </source>
</reference>
<protein>
    <recommendedName>
        <fullName evidence="4">Polyketide cyclase/dehydrase</fullName>
    </recommendedName>
</protein>
<keyword evidence="3" id="KW-1185">Reference proteome</keyword>
<dbReference type="EMBL" id="CP101873">
    <property type="protein sequence ID" value="WMT07689.1"/>
    <property type="molecule type" value="Genomic_DNA"/>
</dbReference>
<evidence type="ECO:0000313" key="1">
    <source>
        <dbReference type="EMBL" id="WMT07689.1"/>
    </source>
</evidence>
<evidence type="ECO:0000313" key="3">
    <source>
        <dbReference type="Proteomes" id="UP001224926"/>
    </source>
</evidence>
<dbReference type="RefSeq" id="WP_049966858.1">
    <property type="nucleotide sequence ID" value="NZ_CP101873.1"/>
</dbReference>
<dbReference type="GeneID" id="39864787"/>
<gene>
    <name evidence="2" type="ORF">NP511_01490</name>
    <name evidence="1" type="ORF">NP511_20205</name>
</gene>
<proteinExistence type="predicted"/>
<dbReference type="Proteomes" id="UP001224926">
    <property type="component" value="Chromosome"/>
</dbReference>